<keyword evidence="2" id="KW-0238">DNA-binding</keyword>
<dbReference type="InterPro" id="IPR000835">
    <property type="entry name" value="HTH_MarR-typ"/>
</dbReference>
<proteinExistence type="predicted"/>
<dbReference type="PROSITE" id="PS01117">
    <property type="entry name" value="HTH_MARR_1"/>
    <property type="match status" value="1"/>
</dbReference>
<dbReference type="GO" id="GO:0003677">
    <property type="term" value="F:DNA binding"/>
    <property type="evidence" value="ECO:0007669"/>
    <property type="project" value="UniProtKB-KW"/>
</dbReference>
<dbReference type="PANTHER" id="PTHR33164">
    <property type="entry name" value="TRANSCRIPTIONAL REGULATOR, MARR FAMILY"/>
    <property type="match status" value="1"/>
</dbReference>
<keyword evidence="1" id="KW-0805">Transcription regulation</keyword>
<dbReference type="PROSITE" id="PS50995">
    <property type="entry name" value="HTH_MARR_2"/>
    <property type="match status" value="1"/>
</dbReference>
<keyword evidence="3" id="KW-0804">Transcription</keyword>
<evidence type="ECO:0000259" key="4">
    <source>
        <dbReference type="PROSITE" id="PS50995"/>
    </source>
</evidence>
<dbReference type="SUPFAM" id="SSF46785">
    <property type="entry name" value="Winged helix' DNA-binding domain"/>
    <property type="match status" value="1"/>
</dbReference>
<dbReference type="GO" id="GO:0003700">
    <property type="term" value="F:DNA-binding transcription factor activity"/>
    <property type="evidence" value="ECO:0007669"/>
    <property type="project" value="InterPro"/>
</dbReference>
<dbReference type="InterPro" id="IPR023187">
    <property type="entry name" value="Tscrpt_reg_MarR-type_CS"/>
</dbReference>
<evidence type="ECO:0000313" key="6">
    <source>
        <dbReference type="Proteomes" id="UP000037397"/>
    </source>
</evidence>
<dbReference type="EMBL" id="LAIR01000003">
    <property type="protein sequence ID" value="KNX35951.1"/>
    <property type="molecule type" value="Genomic_DNA"/>
</dbReference>
<dbReference type="PRINTS" id="PR00598">
    <property type="entry name" value="HTHMARR"/>
</dbReference>
<dbReference type="PANTHER" id="PTHR33164:SF43">
    <property type="entry name" value="HTH-TYPE TRANSCRIPTIONAL REPRESSOR YETL"/>
    <property type="match status" value="1"/>
</dbReference>
<dbReference type="Gene3D" id="1.10.10.10">
    <property type="entry name" value="Winged helix-like DNA-binding domain superfamily/Winged helix DNA-binding domain"/>
    <property type="match status" value="1"/>
</dbReference>
<evidence type="ECO:0000256" key="3">
    <source>
        <dbReference type="ARBA" id="ARBA00023163"/>
    </source>
</evidence>
<dbReference type="PATRIC" id="fig|1631356.3.peg.4326"/>
<dbReference type="InterPro" id="IPR036388">
    <property type="entry name" value="WH-like_DNA-bd_sf"/>
</dbReference>
<keyword evidence="6" id="KW-1185">Reference proteome</keyword>
<name>A0A0L6CDL5_9MICO</name>
<protein>
    <submittedName>
        <fullName evidence="5">Transcriptional regulator</fullName>
    </submittedName>
</protein>
<feature type="domain" description="HTH marR-type" evidence="4">
    <location>
        <begin position="1"/>
        <end position="140"/>
    </location>
</feature>
<dbReference type="InterPro" id="IPR036390">
    <property type="entry name" value="WH_DNA-bd_sf"/>
</dbReference>
<evidence type="ECO:0000313" key="5">
    <source>
        <dbReference type="EMBL" id="KNX35951.1"/>
    </source>
</evidence>
<dbReference type="Proteomes" id="UP000037397">
    <property type="component" value="Unassembled WGS sequence"/>
</dbReference>
<evidence type="ECO:0000256" key="1">
    <source>
        <dbReference type="ARBA" id="ARBA00023015"/>
    </source>
</evidence>
<gene>
    <name evidence="5" type="ORF">VV01_21455</name>
</gene>
<dbReference type="Pfam" id="PF01047">
    <property type="entry name" value="MarR"/>
    <property type="match status" value="1"/>
</dbReference>
<dbReference type="SMART" id="SM00347">
    <property type="entry name" value="HTH_MARR"/>
    <property type="match status" value="1"/>
</dbReference>
<accession>A0A0L6CDL5</accession>
<dbReference type="GO" id="GO:0006950">
    <property type="term" value="P:response to stress"/>
    <property type="evidence" value="ECO:0007669"/>
    <property type="project" value="TreeGrafter"/>
</dbReference>
<evidence type="ECO:0000256" key="2">
    <source>
        <dbReference type="ARBA" id="ARBA00023125"/>
    </source>
</evidence>
<sequence length="151" mass="16927">MSHAIFRVARLHKMLAGQLLRSTGLYPGQELLMMRLWDEGPQRQVDLVRSLDSDAPTMARTIKRLERAGYVRRTPDPSDGRAALIEATPASLPLRRAVEQVWSELEALTVAGLDDQDRGRGQGQPGVLASLEALELSLLRADHHRDDRRKD</sequence>
<organism evidence="5 6">
    <name type="scientific">Luteipulveratus halotolerans</name>
    <dbReference type="NCBI Taxonomy" id="1631356"/>
    <lineage>
        <taxon>Bacteria</taxon>
        <taxon>Bacillati</taxon>
        <taxon>Actinomycetota</taxon>
        <taxon>Actinomycetes</taxon>
        <taxon>Micrococcales</taxon>
        <taxon>Dermacoccaceae</taxon>
        <taxon>Luteipulveratus</taxon>
    </lineage>
</organism>
<dbReference type="AlphaFoldDB" id="A0A0L6CDL5"/>
<reference evidence="6" key="1">
    <citation type="submission" date="2015-03" db="EMBL/GenBank/DDBJ databases">
        <title>Luteipulveratus halotolerans sp. nov., a novel actinobacterium (Dermacoccaceae) from Sarawak, Malaysia.</title>
        <authorList>
            <person name="Juboi H."/>
            <person name="Basik A."/>
            <person name="Shamsul S.S."/>
            <person name="Arnold P."/>
            <person name="Schmitt E.K."/>
            <person name="Sanglier J.-J."/>
            <person name="Yeo T."/>
        </authorList>
    </citation>
    <scope>NUCLEOTIDE SEQUENCE [LARGE SCALE GENOMIC DNA]</scope>
    <source>
        <strain evidence="6">C296001</strain>
    </source>
</reference>
<comment type="caution">
    <text evidence="5">The sequence shown here is derived from an EMBL/GenBank/DDBJ whole genome shotgun (WGS) entry which is preliminary data.</text>
</comment>
<dbReference type="InterPro" id="IPR039422">
    <property type="entry name" value="MarR/SlyA-like"/>
</dbReference>